<evidence type="ECO:0000313" key="3">
    <source>
        <dbReference type="Proteomes" id="UP000831189"/>
    </source>
</evidence>
<proteinExistence type="predicted"/>
<accession>A0ABY4KK82</accession>
<keyword evidence="2" id="KW-0969">Cilium</keyword>
<dbReference type="PANTHER" id="PTHR37166:SF1">
    <property type="entry name" value="PROTEIN FLAG"/>
    <property type="match status" value="1"/>
</dbReference>
<dbReference type="InterPro" id="IPR005186">
    <property type="entry name" value="FlaG"/>
</dbReference>
<dbReference type="PANTHER" id="PTHR37166">
    <property type="entry name" value="PROTEIN FLAG"/>
    <property type="match status" value="1"/>
</dbReference>
<dbReference type="InterPro" id="IPR035924">
    <property type="entry name" value="FlaG-like_sf"/>
</dbReference>
<protein>
    <submittedName>
        <fullName evidence="2">Flagellar protein FlaG</fullName>
    </submittedName>
</protein>
<feature type="compositionally biased region" description="Polar residues" evidence="1">
    <location>
        <begin position="12"/>
        <end position="23"/>
    </location>
</feature>
<reference evidence="2 3" key="1">
    <citation type="submission" date="2022-04" db="EMBL/GenBank/DDBJ databases">
        <title>Pseudomonas knackmussii B09-2.</title>
        <authorList>
            <person name="Deng Y."/>
        </authorList>
    </citation>
    <scope>NUCLEOTIDE SEQUENCE [LARGE SCALE GENOMIC DNA]</scope>
    <source>
        <strain evidence="2 3">B09-2</strain>
    </source>
</reference>
<gene>
    <name evidence="2" type="ORF">M0M42_11620</name>
</gene>
<keyword evidence="2" id="KW-0282">Flagellum</keyword>
<sequence>MDVGKVTGGAAPQTQIAAGSSPSLRKEAGFSASDTIQPVTASVKGEKQESTGDLVEKLRSQMQDIQRDLSFSVDDSTGDVVVRVIDGESGKIVRQIPSEEILRLTERLDEMRSLLFEAKA</sequence>
<keyword evidence="3" id="KW-1185">Reference proteome</keyword>
<feature type="region of interest" description="Disordered" evidence="1">
    <location>
        <begin position="1"/>
        <end position="32"/>
    </location>
</feature>
<dbReference type="Pfam" id="PF03646">
    <property type="entry name" value="FlaG"/>
    <property type="match status" value="1"/>
</dbReference>
<organism evidence="2 3">
    <name type="scientific">Pseudomonas knackmussii</name>
    <dbReference type="NCBI Taxonomy" id="65741"/>
    <lineage>
        <taxon>Bacteria</taxon>
        <taxon>Pseudomonadati</taxon>
        <taxon>Pseudomonadota</taxon>
        <taxon>Gammaproteobacteria</taxon>
        <taxon>Pseudomonadales</taxon>
        <taxon>Pseudomonadaceae</taxon>
        <taxon>Pseudomonas</taxon>
    </lineage>
</organism>
<dbReference type="EMBL" id="CP096208">
    <property type="protein sequence ID" value="UPQ81094.1"/>
    <property type="molecule type" value="Genomic_DNA"/>
</dbReference>
<name>A0ABY4KK82_9PSED</name>
<evidence type="ECO:0000313" key="2">
    <source>
        <dbReference type="EMBL" id="UPQ81094.1"/>
    </source>
</evidence>
<keyword evidence="2" id="KW-0966">Cell projection</keyword>
<dbReference type="SUPFAM" id="SSF160214">
    <property type="entry name" value="FlaG-like"/>
    <property type="match status" value="1"/>
</dbReference>
<dbReference type="Gene3D" id="3.30.160.170">
    <property type="entry name" value="FlaG-like"/>
    <property type="match status" value="1"/>
</dbReference>
<evidence type="ECO:0000256" key="1">
    <source>
        <dbReference type="SAM" id="MobiDB-lite"/>
    </source>
</evidence>
<dbReference type="Proteomes" id="UP000831189">
    <property type="component" value="Chromosome"/>
</dbReference>